<feature type="compositionally biased region" description="Gly residues" evidence="1">
    <location>
        <begin position="74"/>
        <end position="84"/>
    </location>
</feature>
<protein>
    <submittedName>
        <fullName evidence="2">Uncharacterized protein</fullName>
    </submittedName>
</protein>
<keyword evidence="3" id="KW-1185">Reference proteome</keyword>
<accession>A0AAP0PKQ9</accession>
<reference evidence="2 3" key="1">
    <citation type="submission" date="2024-01" db="EMBL/GenBank/DDBJ databases">
        <title>Genome assemblies of Stephania.</title>
        <authorList>
            <person name="Yang L."/>
        </authorList>
    </citation>
    <scope>NUCLEOTIDE SEQUENCE [LARGE SCALE GENOMIC DNA]</scope>
    <source>
        <strain evidence="2">QJT</strain>
        <tissue evidence="2">Leaf</tissue>
    </source>
</reference>
<proteinExistence type="predicted"/>
<gene>
    <name evidence="2" type="ORF">Sjap_006102</name>
</gene>
<feature type="region of interest" description="Disordered" evidence="1">
    <location>
        <begin position="46"/>
        <end position="84"/>
    </location>
</feature>
<evidence type="ECO:0000313" key="3">
    <source>
        <dbReference type="Proteomes" id="UP001417504"/>
    </source>
</evidence>
<dbReference type="Proteomes" id="UP001417504">
    <property type="component" value="Unassembled WGS sequence"/>
</dbReference>
<dbReference type="EMBL" id="JBBNAE010000002">
    <property type="protein sequence ID" value="KAK9146199.1"/>
    <property type="molecule type" value="Genomic_DNA"/>
</dbReference>
<sequence length="84" mass="8853">MKDLFLNDPICRGVVALLENRFSPKIVPCISSISAGKPLELQIKAQSERGMSESSGGNVGRSKMVNDSLSQRFSGGGDPGTITA</sequence>
<name>A0AAP0PKQ9_9MAGN</name>
<evidence type="ECO:0000256" key="1">
    <source>
        <dbReference type="SAM" id="MobiDB-lite"/>
    </source>
</evidence>
<organism evidence="2 3">
    <name type="scientific">Stephania japonica</name>
    <dbReference type="NCBI Taxonomy" id="461633"/>
    <lineage>
        <taxon>Eukaryota</taxon>
        <taxon>Viridiplantae</taxon>
        <taxon>Streptophyta</taxon>
        <taxon>Embryophyta</taxon>
        <taxon>Tracheophyta</taxon>
        <taxon>Spermatophyta</taxon>
        <taxon>Magnoliopsida</taxon>
        <taxon>Ranunculales</taxon>
        <taxon>Menispermaceae</taxon>
        <taxon>Menispermoideae</taxon>
        <taxon>Cissampelideae</taxon>
        <taxon>Stephania</taxon>
    </lineage>
</organism>
<comment type="caution">
    <text evidence="2">The sequence shown here is derived from an EMBL/GenBank/DDBJ whole genome shotgun (WGS) entry which is preliminary data.</text>
</comment>
<evidence type="ECO:0000313" key="2">
    <source>
        <dbReference type="EMBL" id="KAK9146199.1"/>
    </source>
</evidence>
<dbReference type="AlphaFoldDB" id="A0AAP0PKQ9"/>